<proteinExistence type="predicted"/>
<evidence type="ECO:0008006" key="3">
    <source>
        <dbReference type="Google" id="ProtNLM"/>
    </source>
</evidence>
<keyword evidence="2" id="KW-1185">Reference proteome</keyword>
<evidence type="ECO:0000313" key="1">
    <source>
        <dbReference type="EMBL" id="SHF11006.1"/>
    </source>
</evidence>
<dbReference type="EMBL" id="FQUE01000003">
    <property type="protein sequence ID" value="SHF11006.1"/>
    <property type="molecule type" value="Genomic_DNA"/>
</dbReference>
<organism evidence="1 2">
    <name type="scientific">Loktanella atrilutea</name>
    <dbReference type="NCBI Taxonomy" id="366533"/>
    <lineage>
        <taxon>Bacteria</taxon>
        <taxon>Pseudomonadati</taxon>
        <taxon>Pseudomonadota</taxon>
        <taxon>Alphaproteobacteria</taxon>
        <taxon>Rhodobacterales</taxon>
        <taxon>Roseobacteraceae</taxon>
        <taxon>Loktanella</taxon>
    </lineage>
</organism>
<evidence type="ECO:0000313" key="2">
    <source>
        <dbReference type="Proteomes" id="UP000183987"/>
    </source>
</evidence>
<dbReference type="Proteomes" id="UP000183987">
    <property type="component" value="Unassembled WGS sequence"/>
</dbReference>
<dbReference type="AlphaFoldDB" id="A0A1M4Z0A7"/>
<protein>
    <recommendedName>
        <fullName evidence="3">Proteasome-type protease</fullName>
    </recommendedName>
</protein>
<gene>
    <name evidence="1" type="ORF">SAMN05444339_103309</name>
</gene>
<dbReference type="STRING" id="366533.SAMN05444339_103309"/>
<name>A0A1M4Z0A7_LOKAT</name>
<reference evidence="2" key="1">
    <citation type="submission" date="2016-11" db="EMBL/GenBank/DDBJ databases">
        <authorList>
            <person name="Varghese N."/>
            <person name="Submissions S."/>
        </authorList>
    </citation>
    <scope>NUCLEOTIDE SEQUENCE [LARGE SCALE GENOMIC DNA]</scope>
    <source>
        <strain evidence="2">DSM 29326</strain>
    </source>
</reference>
<sequence>MTVCVALKVHDCIVFAADSATSLTGIDAAGNHHVANIYDHANKVFNLRKDLPIAGMTAGIGNFGMCSISTISKDLRRLLSLDDTEYSVNKQDYTIEEVAYKVRKYLFEDRFGKLADKPSGTFQYWVGGYSSGQDLGEMWKIQIQDGDCPNPVCEAPRDVSSMISWGGQTEAINRILLGYGQGLPDALLSAGLPQEKLGECLRHVAAHTQAGLANPAMPTRDAIDLAIFLAEAQKQFVRFSIGSNTVGGDLDVATVTKHEGFKWIRRKHYYSRDLNPLETDHA</sequence>
<accession>A0A1M4Z0A7</accession>